<keyword evidence="2" id="KW-1185">Reference proteome</keyword>
<dbReference type="AlphaFoldDB" id="A0A183LIJ6"/>
<dbReference type="EMBL" id="UZAI01001061">
    <property type="protein sequence ID" value="VDO58654.1"/>
    <property type="molecule type" value="Genomic_DNA"/>
</dbReference>
<dbReference type="Proteomes" id="UP000277204">
    <property type="component" value="Unassembled WGS sequence"/>
</dbReference>
<gene>
    <name evidence="1" type="ORF">SMRZ_LOCUS3621</name>
</gene>
<accession>A0A183LIJ6</accession>
<evidence type="ECO:0000313" key="1">
    <source>
        <dbReference type="EMBL" id="VDO58654.1"/>
    </source>
</evidence>
<organism evidence="1 2">
    <name type="scientific">Schistosoma margrebowiei</name>
    <dbReference type="NCBI Taxonomy" id="48269"/>
    <lineage>
        <taxon>Eukaryota</taxon>
        <taxon>Metazoa</taxon>
        <taxon>Spiralia</taxon>
        <taxon>Lophotrochozoa</taxon>
        <taxon>Platyhelminthes</taxon>
        <taxon>Trematoda</taxon>
        <taxon>Digenea</taxon>
        <taxon>Strigeidida</taxon>
        <taxon>Schistosomatoidea</taxon>
        <taxon>Schistosomatidae</taxon>
        <taxon>Schistosoma</taxon>
    </lineage>
</organism>
<reference evidence="1 2" key="1">
    <citation type="submission" date="2018-11" db="EMBL/GenBank/DDBJ databases">
        <authorList>
            <consortium name="Pathogen Informatics"/>
        </authorList>
    </citation>
    <scope>NUCLEOTIDE SEQUENCE [LARGE SCALE GENOMIC DNA]</scope>
    <source>
        <strain evidence="1 2">Zambia</strain>
    </source>
</reference>
<protein>
    <submittedName>
        <fullName evidence="1">Uncharacterized protein</fullName>
    </submittedName>
</protein>
<proteinExistence type="predicted"/>
<name>A0A183LIJ6_9TREM</name>
<evidence type="ECO:0000313" key="2">
    <source>
        <dbReference type="Proteomes" id="UP000277204"/>
    </source>
</evidence>
<sequence length="105" mass="11700">MQLSDLDFADDLALLPQTHLQIQKKTNSVAVVSVSVSFNILKEKSRILRNNTTCINQITIGGEDLENVTIITYLGCIIDEYGGSDEDVKVWICKARAAYLQLKNI</sequence>